<dbReference type="EMBL" id="FAXC01000072">
    <property type="protein sequence ID" value="CUV08479.1"/>
    <property type="molecule type" value="Genomic_DNA"/>
</dbReference>
<sequence length="191" mass="22302">MLTFDRKALPIITLLIIGMTVILTAEESPAVRSTLPDGIFLTFNFNDHLLTVNEKRDQLIDNGQLSWYRYPGFSYTKPNYWYFVKGIKEPFAVHMSYVDYELSEIKLISSNNYENTEELRDIYVRKYGLDYNQEHLGLGFSYTWLVDEMKVTISRKNKGRGDCVIHYSMNPIQMEKVLDDLSGMEINVDEI</sequence>
<proteinExistence type="predicted"/>
<dbReference type="AlphaFoldDB" id="A0A160VF51"/>
<gene>
    <name evidence="1" type="ORF">MGWOODY_Mmi115</name>
</gene>
<accession>A0A160VF51</accession>
<protein>
    <submittedName>
        <fullName evidence="1">Uncharacterized protein</fullName>
    </submittedName>
</protein>
<reference evidence="1" key="1">
    <citation type="submission" date="2015-10" db="EMBL/GenBank/DDBJ databases">
        <authorList>
            <person name="Gilbert D.G."/>
        </authorList>
    </citation>
    <scope>NUCLEOTIDE SEQUENCE</scope>
</reference>
<name>A0A160VF51_9ZZZZ</name>
<evidence type="ECO:0000313" key="1">
    <source>
        <dbReference type="EMBL" id="CUV08479.1"/>
    </source>
</evidence>
<organism evidence="1">
    <name type="scientific">hydrothermal vent metagenome</name>
    <dbReference type="NCBI Taxonomy" id="652676"/>
    <lineage>
        <taxon>unclassified sequences</taxon>
        <taxon>metagenomes</taxon>
        <taxon>ecological metagenomes</taxon>
    </lineage>
</organism>